<proteinExistence type="predicted"/>
<evidence type="ECO:0000313" key="3">
    <source>
        <dbReference type="EMBL" id="CCH86996.1"/>
    </source>
</evidence>
<feature type="transmembrane region" description="Helical" evidence="2">
    <location>
        <begin position="6"/>
        <end position="27"/>
    </location>
</feature>
<evidence type="ECO:0000256" key="2">
    <source>
        <dbReference type="SAM" id="Phobius"/>
    </source>
</evidence>
<feature type="compositionally biased region" description="Basic and acidic residues" evidence="1">
    <location>
        <begin position="88"/>
        <end position="100"/>
    </location>
</feature>
<keyword evidence="2" id="KW-0812">Transmembrane</keyword>
<dbReference type="OMA" id="PVWYEPH"/>
<name>I4EUD3_MODI5</name>
<dbReference type="KEGG" id="mmar:MODMU_1551"/>
<dbReference type="STRING" id="477641.MODMU_1551"/>
<accession>I4EUD3</accession>
<gene>
    <name evidence="3" type="ordered locus">MODMU_1551</name>
</gene>
<dbReference type="eggNOG" id="ENOG5033AEH">
    <property type="taxonomic scope" value="Bacteria"/>
</dbReference>
<reference evidence="3 4" key="1">
    <citation type="journal article" date="2012" name="J. Bacteriol.">
        <title>Genome Sequence of Radiation-Resistant Modestobacter marinus Strain BC501, a Representative Actinobacterium That Thrives on Calcareous Stone Surfaces.</title>
        <authorList>
            <person name="Normand P."/>
            <person name="Gury J."/>
            <person name="Pujic P."/>
            <person name="Chouaia B."/>
            <person name="Crotti E."/>
            <person name="Brusetti L."/>
            <person name="Daffonchio D."/>
            <person name="Vacherie B."/>
            <person name="Barbe V."/>
            <person name="Medigue C."/>
            <person name="Calteau A."/>
            <person name="Ghodhbane-Gtari F."/>
            <person name="Essoussi I."/>
            <person name="Nouioui I."/>
            <person name="Abbassi-Ghozzi I."/>
            <person name="Gtari M."/>
        </authorList>
    </citation>
    <scope>NUCLEOTIDE SEQUENCE [LARGE SCALE GENOMIC DNA]</scope>
    <source>
        <strain evidence="4">BC 501</strain>
    </source>
</reference>
<sequence length="111" mass="11681">MPVTETVLIYGVIPLAVFLLLAVFTLLPGRGKEKTKYRPGQPWTAQPIWWEPHPDASGVVGGHAEDAHADGHAAPSLGATAAALAIGEHPHAPQEPDSHRRTAAGGARGTW</sequence>
<keyword evidence="2" id="KW-1133">Transmembrane helix</keyword>
<feature type="compositionally biased region" description="Low complexity" evidence="1">
    <location>
        <begin position="72"/>
        <end position="85"/>
    </location>
</feature>
<dbReference type="HOGENOM" id="CLU_1914064_0_0_11"/>
<organism evidence="3 4">
    <name type="scientific">Modestobacter italicus (strain DSM 44449 / CECT 9708 / BC 501)</name>
    <dbReference type="NCBI Taxonomy" id="2732864"/>
    <lineage>
        <taxon>Bacteria</taxon>
        <taxon>Bacillati</taxon>
        <taxon>Actinomycetota</taxon>
        <taxon>Actinomycetes</taxon>
        <taxon>Geodermatophilales</taxon>
        <taxon>Geodermatophilaceae</taxon>
        <taxon>Modestobacter</taxon>
    </lineage>
</organism>
<feature type="region of interest" description="Disordered" evidence="1">
    <location>
        <begin position="54"/>
        <end position="111"/>
    </location>
</feature>
<dbReference type="OrthoDB" id="5193416at2"/>
<dbReference type="Proteomes" id="UP000006461">
    <property type="component" value="Chromosome"/>
</dbReference>
<keyword evidence="2" id="KW-0472">Membrane</keyword>
<keyword evidence="4" id="KW-1185">Reference proteome</keyword>
<protein>
    <submittedName>
        <fullName evidence="3">Uncharacterized protein</fullName>
    </submittedName>
</protein>
<dbReference type="AlphaFoldDB" id="I4EUD3"/>
<evidence type="ECO:0000256" key="1">
    <source>
        <dbReference type="SAM" id="MobiDB-lite"/>
    </source>
</evidence>
<evidence type="ECO:0000313" key="4">
    <source>
        <dbReference type="Proteomes" id="UP000006461"/>
    </source>
</evidence>
<dbReference type="EMBL" id="FO203431">
    <property type="protein sequence ID" value="CCH86996.1"/>
    <property type="molecule type" value="Genomic_DNA"/>
</dbReference>